<reference evidence="2" key="1">
    <citation type="submission" date="2020-11" db="EMBL/GenBank/DDBJ databases">
        <authorList>
            <person name="Whitehead M."/>
        </authorList>
    </citation>
    <scope>NUCLEOTIDE SEQUENCE</scope>
    <source>
        <strain evidence="2">EGII</strain>
    </source>
</reference>
<evidence type="ECO:0000313" key="2">
    <source>
        <dbReference type="EMBL" id="CAD7002119.1"/>
    </source>
</evidence>
<proteinExistence type="predicted"/>
<keyword evidence="3" id="KW-1185">Reference proteome</keyword>
<sequence>MSLHKRSENMSPPSMPPPVTGSRAARQTENSYKDLSVPEPDEDIQAEDAANLPTTRGAISNFNDEEIRVRNIVSAVISARQATNLENLENRVSQLIEEKIGSAMNNLLAQLNINAQDPTLANNVSPVENNYQRSTNIIIIIILRLIDQDKRQIYQILHSRIFVDR</sequence>
<dbReference type="Proteomes" id="UP000606786">
    <property type="component" value="Unassembled WGS sequence"/>
</dbReference>
<gene>
    <name evidence="2" type="ORF">CCAP1982_LOCUS10607</name>
</gene>
<feature type="region of interest" description="Disordered" evidence="1">
    <location>
        <begin position="1"/>
        <end position="41"/>
    </location>
</feature>
<protein>
    <submittedName>
        <fullName evidence="2">(Mediterranean fruit fly) hypothetical protein</fullName>
    </submittedName>
</protein>
<comment type="caution">
    <text evidence="2">The sequence shown here is derived from an EMBL/GenBank/DDBJ whole genome shotgun (WGS) entry which is preliminary data.</text>
</comment>
<dbReference type="AlphaFoldDB" id="A0A811USI8"/>
<dbReference type="EMBL" id="CAJHJT010000023">
    <property type="protein sequence ID" value="CAD7002119.1"/>
    <property type="molecule type" value="Genomic_DNA"/>
</dbReference>
<organism evidence="2 3">
    <name type="scientific">Ceratitis capitata</name>
    <name type="common">Mediterranean fruit fly</name>
    <name type="synonym">Tephritis capitata</name>
    <dbReference type="NCBI Taxonomy" id="7213"/>
    <lineage>
        <taxon>Eukaryota</taxon>
        <taxon>Metazoa</taxon>
        <taxon>Ecdysozoa</taxon>
        <taxon>Arthropoda</taxon>
        <taxon>Hexapoda</taxon>
        <taxon>Insecta</taxon>
        <taxon>Pterygota</taxon>
        <taxon>Neoptera</taxon>
        <taxon>Endopterygota</taxon>
        <taxon>Diptera</taxon>
        <taxon>Brachycera</taxon>
        <taxon>Muscomorpha</taxon>
        <taxon>Tephritoidea</taxon>
        <taxon>Tephritidae</taxon>
        <taxon>Ceratitis</taxon>
        <taxon>Ceratitis</taxon>
    </lineage>
</organism>
<accession>A0A811USI8</accession>
<evidence type="ECO:0000256" key="1">
    <source>
        <dbReference type="SAM" id="MobiDB-lite"/>
    </source>
</evidence>
<evidence type="ECO:0000313" key="3">
    <source>
        <dbReference type="Proteomes" id="UP000606786"/>
    </source>
</evidence>
<name>A0A811USI8_CERCA</name>